<evidence type="ECO:0000256" key="1">
    <source>
        <dbReference type="SAM" id="MobiDB-lite"/>
    </source>
</evidence>
<proteinExistence type="predicted"/>
<comment type="caution">
    <text evidence="2">The sequence shown here is derived from an EMBL/GenBank/DDBJ whole genome shotgun (WGS) entry which is preliminary data.</text>
</comment>
<name>A0A4Y2F5W1_ARAVE</name>
<evidence type="ECO:0000313" key="3">
    <source>
        <dbReference type="Proteomes" id="UP000499080"/>
    </source>
</evidence>
<reference evidence="2 3" key="1">
    <citation type="journal article" date="2019" name="Sci. Rep.">
        <title>Orb-weaving spider Araneus ventricosus genome elucidates the spidroin gene catalogue.</title>
        <authorList>
            <person name="Kono N."/>
            <person name="Nakamura H."/>
            <person name="Ohtoshi R."/>
            <person name="Moran D.A.P."/>
            <person name="Shinohara A."/>
            <person name="Yoshida Y."/>
            <person name="Fujiwara M."/>
            <person name="Mori M."/>
            <person name="Tomita M."/>
            <person name="Arakawa K."/>
        </authorList>
    </citation>
    <scope>NUCLEOTIDE SEQUENCE [LARGE SCALE GENOMIC DNA]</scope>
</reference>
<accession>A0A4Y2F5W1</accession>
<keyword evidence="3" id="KW-1185">Reference proteome</keyword>
<protein>
    <submittedName>
        <fullName evidence="2">Uncharacterized protein</fullName>
    </submittedName>
</protein>
<dbReference type="EMBL" id="BGPR01000814">
    <property type="protein sequence ID" value="GBM36551.1"/>
    <property type="molecule type" value="Genomic_DNA"/>
</dbReference>
<dbReference type="AlphaFoldDB" id="A0A4Y2F5W1"/>
<organism evidence="2 3">
    <name type="scientific">Araneus ventricosus</name>
    <name type="common">Orbweaver spider</name>
    <name type="synonym">Epeira ventricosa</name>
    <dbReference type="NCBI Taxonomy" id="182803"/>
    <lineage>
        <taxon>Eukaryota</taxon>
        <taxon>Metazoa</taxon>
        <taxon>Ecdysozoa</taxon>
        <taxon>Arthropoda</taxon>
        <taxon>Chelicerata</taxon>
        <taxon>Arachnida</taxon>
        <taxon>Araneae</taxon>
        <taxon>Araneomorphae</taxon>
        <taxon>Entelegynae</taxon>
        <taxon>Araneoidea</taxon>
        <taxon>Araneidae</taxon>
        <taxon>Araneus</taxon>
    </lineage>
</organism>
<dbReference type="Proteomes" id="UP000499080">
    <property type="component" value="Unassembled WGS sequence"/>
</dbReference>
<evidence type="ECO:0000313" key="2">
    <source>
        <dbReference type="EMBL" id="GBM36551.1"/>
    </source>
</evidence>
<feature type="region of interest" description="Disordered" evidence="1">
    <location>
        <begin position="65"/>
        <end position="88"/>
    </location>
</feature>
<sequence>MNTFNNSKRVRRLEEIIPEIEAIPIEETRKPLSGDLATLAMISVSKATGDSYTIFVRVSHKKKSKFDKSGECGSHAKGPPRTSIDVPNTCSNAHKQTFRNKLESHIVEIIF</sequence>
<gene>
    <name evidence="2" type="ORF">AVEN_65082_1</name>
</gene>